<feature type="chain" id="PRO_5037801084" description="Secreted protein" evidence="1">
    <location>
        <begin position="25"/>
        <end position="135"/>
    </location>
</feature>
<accession>A0A919NBM8</accession>
<name>A0A919NBM8_9ACTN</name>
<evidence type="ECO:0000256" key="1">
    <source>
        <dbReference type="SAM" id="SignalP"/>
    </source>
</evidence>
<dbReference type="EMBL" id="BOMW01000060">
    <property type="protein sequence ID" value="GIF08187.1"/>
    <property type="molecule type" value="Genomic_DNA"/>
</dbReference>
<evidence type="ECO:0008006" key="4">
    <source>
        <dbReference type="Google" id="ProtNLM"/>
    </source>
</evidence>
<sequence length="135" mass="13535">MKFRIIAAATTGAMAALAVSPALAASAAGAAAPRTFGTTVSGTCDTATGEWIADWAITNQSDTGALLIVTGSTPSDHRINSLPSVAGGATEHALQRIPGDSAGAHLQYIAVWTDFPGGSYQSTTDFTAPQPCVAA</sequence>
<dbReference type="Proteomes" id="UP000629619">
    <property type="component" value="Unassembled WGS sequence"/>
</dbReference>
<proteinExistence type="predicted"/>
<comment type="caution">
    <text evidence="2">The sequence shown here is derived from an EMBL/GenBank/DDBJ whole genome shotgun (WGS) entry which is preliminary data.</text>
</comment>
<evidence type="ECO:0000313" key="3">
    <source>
        <dbReference type="Proteomes" id="UP000629619"/>
    </source>
</evidence>
<evidence type="ECO:0000313" key="2">
    <source>
        <dbReference type="EMBL" id="GIF08187.1"/>
    </source>
</evidence>
<dbReference type="AlphaFoldDB" id="A0A919NBM8"/>
<gene>
    <name evidence="2" type="ORF">Asi03nite_57250</name>
</gene>
<protein>
    <recommendedName>
        <fullName evidence="4">Secreted protein</fullName>
    </recommendedName>
</protein>
<feature type="signal peptide" evidence="1">
    <location>
        <begin position="1"/>
        <end position="24"/>
    </location>
</feature>
<reference evidence="2" key="1">
    <citation type="submission" date="2021-01" db="EMBL/GenBank/DDBJ databases">
        <title>Whole genome shotgun sequence of Actinoplanes siamensis NBRC 109076.</title>
        <authorList>
            <person name="Komaki H."/>
            <person name="Tamura T."/>
        </authorList>
    </citation>
    <scope>NUCLEOTIDE SEQUENCE</scope>
    <source>
        <strain evidence="2">NBRC 109076</strain>
    </source>
</reference>
<keyword evidence="3" id="KW-1185">Reference proteome</keyword>
<organism evidence="2 3">
    <name type="scientific">Actinoplanes siamensis</name>
    <dbReference type="NCBI Taxonomy" id="1223317"/>
    <lineage>
        <taxon>Bacteria</taxon>
        <taxon>Bacillati</taxon>
        <taxon>Actinomycetota</taxon>
        <taxon>Actinomycetes</taxon>
        <taxon>Micromonosporales</taxon>
        <taxon>Micromonosporaceae</taxon>
        <taxon>Actinoplanes</taxon>
    </lineage>
</organism>
<keyword evidence="1" id="KW-0732">Signal</keyword>